<comment type="caution">
    <text evidence="2">The sequence shown here is derived from an EMBL/GenBank/DDBJ whole genome shotgun (WGS) entry which is preliminary data.</text>
</comment>
<dbReference type="InterPro" id="IPR012338">
    <property type="entry name" value="Beta-lactam/transpept-like"/>
</dbReference>
<organism evidence="2 3">
    <name type="scientific">Thauera aminoaromatica</name>
    <dbReference type="NCBI Taxonomy" id="164330"/>
    <lineage>
        <taxon>Bacteria</taxon>
        <taxon>Pseudomonadati</taxon>
        <taxon>Pseudomonadota</taxon>
        <taxon>Betaproteobacteria</taxon>
        <taxon>Rhodocyclales</taxon>
        <taxon>Zoogloeaceae</taxon>
        <taxon>Thauera</taxon>
    </lineage>
</organism>
<feature type="non-terminal residue" evidence="2">
    <location>
        <position position="1"/>
    </location>
</feature>
<dbReference type="InterPro" id="IPR050789">
    <property type="entry name" value="Diverse_Enzym_Activities"/>
</dbReference>
<dbReference type="InterPro" id="IPR001466">
    <property type="entry name" value="Beta-lactam-related"/>
</dbReference>
<evidence type="ECO:0000313" key="3">
    <source>
        <dbReference type="Proteomes" id="UP000321192"/>
    </source>
</evidence>
<name>A0A5C7S5F6_THASP</name>
<protein>
    <submittedName>
        <fullName evidence="2">Class A beta-lactamase-related serine hydrolase</fullName>
    </submittedName>
</protein>
<reference evidence="2 3" key="1">
    <citation type="submission" date="2018-09" db="EMBL/GenBank/DDBJ databases">
        <title>Metagenome Assembled Genomes from an Advanced Water Purification Facility.</title>
        <authorList>
            <person name="Stamps B.W."/>
            <person name="Spear J.R."/>
        </authorList>
    </citation>
    <scope>NUCLEOTIDE SEQUENCE [LARGE SCALE GENOMIC DNA]</scope>
    <source>
        <strain evidence="2">Bin_27_1</strain>
    </source>
</reference>
<evidence type="ECO:0000313" key="2">
    <source>
        <dbReference type="EMBL" id="TXH78870.1"/>
    </source>
</evidence>
<keyword evidence="2" id="KW-0378">Hydrolase</keyword>
<dbReference type="PANTHER" id="PTHR43283:SF3">
    <property type="entry name" value="BETA-LACTAMASE FAMILY PROTEIN (AFU_ORTHOLOGUE AFUA_5G07500)"/>
    <property type="match status" value="1"/>
</dbReference>
<evidence type="ECO:0000259" key="1">
    <source>
        <dbReference type="Pfam" id="PF00144"/>
    </source>
</evidence>
<dbReference type="GO" id="GO:0016787">
    <property type="term" value="F:hydrolase activity"/>
    <property type="evidence" value="ECO:0007669"/>
    <property type="project" value="UniProtKB-KW"/>
</dbReference>
<feature type="domain" description="Beta-lactamase-related" evidence="1">
    <location>
        <begin position="6"/>
        <end position="286"/>
    </location>
</feature>
<gene>
    <name evidence="2" type="ORF">E6Q80_21745</name>
</gene>
<dbReference type="RefSeq" id="WP_276662273.1">
    <property type="nucleotide sequence ID" value="NZ_SSFD01000372.1"/>
</dbReference>
<proteinExistence type="predicted"/>
<dbReference type="Pfam" id="PF00144">
    <property type="entry name" value="Beta-lactamase"/>
    <property type="match status" value="1"/>
</dbReference>
<dbReference type="Gene3D" id="3.40.710.10">
    <property type="entry name" value="DD-peptidase/beta-lactamase superfamily"/>
    <property type="match status" value="1"/>
</dbReference>
<sequence>DGGGLGKPMSVQHRMRYLSLSKVLTSALSVKLVRDGRLNFDDRLVDVLHVNGPYADPRIAQVTLRQLLSHTAGFDRLKSGDPMMVPAPWCPKRPAQLAESRLDFSPGDRFAYSNLGYCLMGAALERVEERALASLITDELLQPTGLMGLVPVKNGVQQSDEPRLQIHPAELFDVLNGLDYDSMHATGAWSGTAADFGRLMEKIFISSPPDSLLDPEGRRLLTEVAEDCDIAKWRHCHGLGLYRYREEDGPAIYWRDGSLQGGTAFFAVAEDGQIVVWAANSRQPNWIPINDSIGRAIYGYIKK</sequence>
<dbReference type="PANTHER" id="PTHR43283">
    <property type="entry name" value="BETA-LACTAMASE-RELATED"/>
    <property type="match status" value="1"/>
</dbReference>
<dbReference type="EMBL" id="SSFD01000372">
    <property type="protein sequence ID" value="TXH78870.1"/>
    <property type="molecule type" value="Genomic_DNA"/>
</dbReference>
<dbReference type="SUPFAM" id="SSF56601">
    <property type="entry name" value="beta-lactamase/transpeptidase-like"/>
    <property type="match status" value="1"/>
</dbReference>
<dbReference type="Proteomes" id="UP000321192">
    <property type="component" value="Unassembled WGS sequence"/>
</dbReference>
<dbReference type="AlphaFoldDB" id="A0A5C7S5F6"/>
<accession>A0A5C7S5F6</accession>